<dbReference type="SUPFAM" id="SSF53448">
    <property type="entry name" value="Nucleotide-diphospho-sugar transferases"/>
    <property type="match status" value="1"/>
</dbReference>
<dbReference type="Gene3D" id="3.90.550.10">
    <property type="entry name" value="Spore Coat Polysaccharide Biosynthesis Protein SpsA, Chain A"/>
    <property type="match status" value="1"/>
</dbReference>
<feature type="region of interest" description="Disordered" evidence="1">
    <location>
        <begin position="263"/>
        <end position="282"/>
    </location>
</feature>
<name>A0ABP7AIZ8_9MICO</name>
<organism evidence="3 4">
    <name type="scientific">Microbacterium awajiense</name>
    <dbReference type="NCBI Taxonomy" id="415214"/>
    <lineage>
        <taxon>Bacteria</taxon>
        <taxon>Bacillati</taxon>
        <taxon>Actinomycetota</taxon>
        <taxon>Actinomycetes</taxon>
        <taxon>Micrococcales</taxon>
        <taxon>Microbacteriaceae</taxon>
        <taxon>Microbacterium</taxon>
    </lineage>
</organism>
<dbReference type="Pfam" id="PF00535">
    <property type="entry name" value="Glycos_transf_2"/>
    <property type="match status" value="1"/>
</dbReference>
<evidence type="ECO:0000259" key="2">
    <source>
        <dbReference type="Pfam" id="PF00535"/>
    </source>
</evidence>
<accession>A0ABP7AIZ8</accession>
<reference evidence="4" key="1">
    <citation type="journal article" date="2019" name="Int. J. Syst. Evol. Microbiol.">
        <title>The Global Catalogue of Microorganisms (GCM) 10K type strain sequencing project: providing services to taxonomists for standard genome sequencing and annotation.</title>
        <authorList>
            <consortium name="The Broad Institute Genomics Platform"/>
            <consortium name="The Broad Institute Genome Sequencing Center for Infectious Disease"/>
            <person name="Wu L."/>
            <person name="Ma J."/>
        </authorList>
    </citation>
    <scope>NUCLEOTIDE SEQUENCE [LARGE SCALE GENOMIC DNA]</scope>
    <source>
        <strain evidence="4">JCM 16544</strain>
    </source>
</reference>
<comment type="caution">
    <text evidence="3">The sequence shown here is derived from an EMBL/GenBank/DDBJ whole genome shotgun (WGS) entry which is preliminary data.</text>
</comment>
<keyword evidence="4" id="KW-1185">Reference proteome</keyword>
<evidence type="ECO:0000313" key="4">
    <source>
        <dbReference type="Proteomes" id="UP001501697"/>
    </source>
</evidence>
<proteinExistence type="predicted"/>
<evidence type="ECO:0000256" key="1">
    <source>
        <dbReference type="SAM" id="MobiDB-lite"/>
    </source>
</evidence>
<dbReference type="PANTHER" id="PTHR43646:SF6">
    <property type="entry name" value="PRE-MYCOFACTOCIN GLYCOSYLTRANSFERASE"/>
    <property type="match status" value="1"/>
</dbReference>
<dbReference type="PANTHER" id="PTHR43646">
    <property type="entry name" value="GLYCOSYLTRANSFERASE"/>
    <property type="match status" value="1"/>
</dbReference>
<feature type="compositionally biased region" description="Basic and acidic residues" evidence="1">
    <location>
        <begin position="271"/>
        <end position="282"/>
    </location>
</feature>
<dbReference type="InterPro" id="IPR029044">
    <property type="entry name" value="Nucleotide-diphossugar_trans"/>
</dbReference>
<evidence type="ECO:0000313" key="3">
    <source>
        <dbReference type="EMBL" id="GAA3633386.1"/>
    </source>
</evidence>
<feature type="domain" description="Glycosyltransferase 2-like" evidence="2">
    <location>
        <begin position="6"/>
        <end position="120"/>
    </location>
</feature>
<sequence>MSARLSIVVPAHNEGPLVRRSLTGMLRDAEPGEFEVIVVANGCDDDTAAQAGGVPGVIVTEIAEASKIAALNRGDELATVYPRAYVDADVDIDTAALRRLAALLMRAEHPVVAAPTLRVDAAASTPAVRAHTRVWELSEYRQAGHVGSGVYAVNELGRMRWGRFPPVIADDRFVQLRFAAEERVTDPDATFTVRAPRDMTALVRRGIRIERGNRELDAEAGPGGGGSRRALVARVARSPRLWASFPFYVYGYAAPKIRVRMGSPRGPVSWGRDESAREAARV</sequence>
<dbReference type="RefSeq" id="WP_344737430.1">
    <property type="nucleotide sequence ID" value="NZ_BAAAYU010000005.1"/>
</dbReference>
<protein>
    <submittedName>
        <fullName evidence="3">Glycosyltransferase</fullName>
    </submittedName>
</protein>
<gene>
    <name evidence="3" type="ORF">GCM10022200_15620</name>
</gene>
<dbReference type="Proteomes" id="UP001501697">
    <property type="component" value="Unassembled WGS sequence"/>
</dbReference>
<dbReference type="EMBL" id="BAAAYU010000005">
    <property type="protein sequence ID" value="GAA3633386.1"/>
    <property type="molecule type" value="Genomic_DNA"/>
</dbReference>
<dbReference type="InterPro" id="IPR001173">
    <property type="entry name" value="Glyco_trans_2-like"/>
</dbReference>